<dbReference type="OrthoDB" id="5518491at2"/>
<dbReference type="STRING" id="617002.SAMN05660653_02371"/>
<name>A0A1G6DSR7_9BACT</name>
<accession>A0A1G6DSR7</accession>
<organism evidence="1 2">
    <name type="scientific">Desulfonatronum thiosulfatophilum</name>
    <dbReference type="NCBI Taxonomy" id="617002"/>
    <lineage>
        <taxon>Bacteria</taxon>
        <taxon>Pseudomonadati</taxon>
        <taxon>Thermodesulfobacteriota</taxon>
        <taxon>Desulfovibrionia</taxon>
        <taxon>Desulfovibrionales</taxon>
        <taxon>Desulfonatronaceae</taxon>
        <taxon>Desulfonatronum</taxon>
    </lineage>
</organism>
<gene>
    <name evidence="1" type="ORF">SAMN05660653_02371</name>
</gene>
<dbReference type="AlphaFoldDB" id="A0A1G6DSR7"/>
<reference evidence="1 2" key="1">
    <citation type="submission" date="2016-10" db="EMBL/GenBank/DDBJ databases">
        <authorList>
            <person name="de Groot N.N."/>
        </authorList>
    </citation>
    <scope>NUCLEOTIDE SEQUENCE [LARGE SCALE GENOMIC DNA]</scope>
    <source>
        <strain evidence="1 2">ASO4-2</strain>
    </source>
</reference>
<dbReference type="Proteomes" id="UP000198771">
    <property type="component" value="Unassembled WGS sequence"/>
</dbReference>
<protein>
    <submittedName>
        <fullName evidence="1">Antitoxin Phd_YefM, type II toxin-antitoxin system</fullName>
    </submittedName>
</protein>
<keyword evidence="2" id="KW-1185">Reference proteome</keyword>
<proteinExistence type="predicted"/>
<dbReference type="RefSeq" id="WP_092121895.1">
    <property type="nucleotide sequence ID" value="NZ_FMXO01000013.1"/>
</dbReference>
<evidence type="ECO:0000313" key="2">
    <source>
        <dbReference type="Proteomes" id="UP000198771"/>
    </source>
</evidence>
<sequence length="89" mass="9798">MVAVGIRQFKENMGHYVELLKSGQEIILTDRKKQIAKITPFGMSDTENAVRQMVLDGKASWGGGSPQALQDRVQIKGKGVADAVVEDRR</sequence>
<evidence type="ECO:0000313" key="1">
    <source>
        <dbReference type="EMBL" id="SDB48161.1"/>
    </source>
</evidence>
<dbReference type="EMBL" id="FMXO01000013">
    <property type="protein sequence ID" value="SDB48161.1"/>
    <property type="molecule type" value="Genomic_DNA"/>
</dbReference>